<dbReference type="GeneID" id="28829472"/>
<dbReference type="InParanoid" id="A0A194XET9"/>
<evidence type="ECO:0000313" key="1">
    <source>
        <dbReference type="EMBL" id="KUJ18282.1"/>
    </source>
</evidence>
<gene>
    <name evidence="1" type="ORF">LY89DRAFT_732965</name>
</gene>
<accession>A0A194XET9</accession>
<dbReference type="RefSeq" id="XP_018072637.1">
    <property type="nucleotide sequence ID" value="XM_018219746.1"/>
</dbReference>
<proteinExistence type="predicted"/>
<sequence length="372" mass="43984">MDSQEEKVLTYRFSWDYEELHDFYNLVLAGSNDRHWIREVRIKGTTSEFDHKNMLDDAFIQLRQLRKVQVLDDKDMVGVNKYVRRDVSLRIMGLVMQALVQRANDYHFQRDSPRINTLKFERVYWPLFSPITRASKLAIFPFLQHLDLTFEPNPDLSPESEQSYWHEELGIVLKECSRLKTLTLRFGRPPVRMAQAYTKDEIILPPNFRTLVGNTHFRELEELTLERVVLDHEFAVDFFSMHANTLQVVNLISLWNGCDIAYSGSPIHEILIAMRLKDVQFRGKWYEYIPLGDSENVWFEPKVIWDDACRPNLTSMMRRELEILQKGGNPQARLPQASQPPIVRQTMWQNISKCCKKFFKEKIRRKRDDGLA</sequence>
<keyword evidence="2" id="KW-1185">Reference proteome</keyword>
<name>A0A194XET9_MOLSC</name>
<protein>
    <submittedName>
        <fullName evidence="1">Uncharacterized protein</fullName>
    </submittedName>
</protein>
<dbReference type="KEGG" id="psco:LY89DRAFT_732965"/>
<reference evidence="1 2" key="1">
    <citation type="submission" date="2015-10" db="EMBL/GenBank/DDBJ databases">
        <title>Full genome of DAOMC 229536 Phialocephala scopiformis, a fungal endophyte of spruce producing the potent anti-insectan compound rugulosin.</title>
        <authorList>
            <consortium name="DOE Joint Genome Institute"/>
            <person name="Walker A.K."/>
            <person name="Frasz S.L."/>
            <person name="Seifert K.A."/>
            <person name="Miller J.D."/>
            <person name="Mondo S.J."/>
            <person name="Labutti K."/>
            <person name="Lipzen A."/>
            <person name="Dockter R."/>
            <person name="Kennedy M."/>
            <person name="Grigoriev I.V."/>
            <person name="Spatafora J.W."/>
        </authorList>
    </citation>
    <scope>NUCLEOTIDE SEQUENCE [LARGE SCALE GENOMIC DNA]</scope>
    <source>
        <strain evidence="1 2">CBS 120377</strain>
    </source>
</reference>
<organism evidence="1 2">
    <name type="scientific">Mollisia scopiformis</name>
    <name type="common">Conifer needle endophyte fungus</name>
    <name type="synonym">Phialocephala scopiformis</name>
    <dbReference type="NCBI Taxonomy" id="149040"/>
    <lineage>
        <taxon>Eukaryota</taxon>
        <taxon>Fungi</taxon>
        <taxon>Dikarya</taxon>
        <taxon>Ascomycota</taxon>
        <taxon>Pezizomycotina</taxon>
        <taxon>Leotiomycetes</taxon>
        <taxon>Helotiales</taxon>
        <taxon>Mollisiaceae</taxon>
        <taxon>Mollisia</taxon>
    </lineage>
</organism>
<dbReference type="EMBL" id="KQ947413">
    <property type="protein sequence ID" value="KUJ18282.1"/>
    <property type="molecule type" value="Genomic_DNA"/>
</dbReference>
<dbReference type="AlphaFoldDB" id="A0A194XET9"/>
<evidence type="ECO:0000313" key="2">
    <source>
        <dbReference type="Proteomes" id="UP000070700"/>
    </source>
</evidence>
<dbReference type="Proteomes" id="UP000070700">
    <property type="component" value="Unassembled WGS sequence"/>
</dbReference>